<comment type="similarity">
    <text evidence="2 5">Belongs to the LipB family.</text>
</comment>
<keyword evidence="10" id="KW-0436">Ligase</keyword>
<proteinExistence type="inferred from homology"/>
<name>A0A0G2GN03_PHACM</name>
<dbReference type="InterPro" id="IPR000544">
    <property type="entry name" value="Octanoyltransferase"/>
</dbReference>
<dbReference type="UniPathway" id="UPA00538">
    <property type="reaction ID" value="UER00592"/>
</dbReference>
<feature type="active site" description="Acyl-thioester intermediate" evidence="6">
    <location>
        <position position="210"/>
    </location>
</feature>
<dbReference type="PROSITE" id="PS51733">
    <property type="entry name" value="BPL_LPL_CATALYTIC"/>
    <property type="match status" value="1"/>
</dbReference>
<dbReference type="PANTHER" id="PTHR10993">
    <property type="entry name" value="OCTANOYLTRANSFERASE"/>
    <property type="match status" value="1"/>
</dbReference>
<evidence type="ECO:0000256" key="7">
    <source>
        <dbReference type="PIRSR" id="PIRSR016262-2"/>
    </source>
</evidence>
<dbReference type="EMBL" id="LCWF01000056">
    <property type="protein sequence ID" value="KKY24808.1"/>
    <property type="molecule type" value="Genomic_DNA"/>
</dbReference>
<feature type="domain" description="BPL/LPL catalytic" evidence="9">
    <location>
        <begin position="61"/>
        <end position="258"/>
    </location>
</feature>
<feature type="binding site" evidence="7">
    <location>
        <begin position="188"/>
        <end position="190"/>
    </location>
    <ligand>
        <name>substrate</name>
    </ligand>
</feature>
<evidence type="ECO:0000313" key="10">
    <source>
        <dbReference type="EMBL" id="KKY24808.1"/>
    </source>
</evidence>
<reference evidence="10 11" key="1">
    <citation type="submission" date="2015-05" db="EMBL/GenBank/DDBJ databases">
        <title>Distinctive expansion of gene families associated with plant cell wall degradation and secondary metabolism in the genomes of grapevine trunk pathogens.</title>
        <authorList>
            <person name="Lawrence D.P."/>
            <person name="Travadon R."/>
            <person name="Rolshausen P.E."/>
            <person name="Baumgartner K."/>
        </authorList>
    </citation>
    <scope>NUCLEOTIDE SEQUENCE [LARGE SCALE GENOMIC DNA]</scope>
    <source>
        <strain evidence="10">UCRPC4</strain>
    </source>
</reference>
<dbReference type="InterPro" id="IPR045864">
    <property type="entry name" value="aa-tRNA-synth_II/BPL/LPL"/>
</dbReference>
<gene>
    <name evidence="10" type="ORF">UCRPC4_g02338</name>
</gene>
<evidence type="ECO:0000256" key="3">
    <source>
        <dbReference type="ARBA" id="ARBA00022679"/>
    </source>
</evidence>
<evidence type="ECO:0000313" key="11">
    <source>
        <dbReference type="Proteomes" id="UP000053317"/>
    </source>
</evidence>
<dbReference type="PIRSF" id="PIRSF016262">
    <property type="entry name" value="LPLase"/>
    <property type="match status" value="1"/>
</dbReference>
<dbReference type="EC" id="2.3.1.181" evidence="5"/>
<evidence type="ECO:0000256" key="4">
    <source>
        <dbReference type="ARBA" id="ARBA00023315"/>
    </source>
</evidence>
<evidence type="ECO:0000256" key="2">
    <source>
        <dbReference type="ARBA" id="ARBA00007907"/>
    </source>
</evidence>
<dbReference type="NCBIfam" id="TIGR00214">
    <property type="entry name" value="lipB"/>
    <property type="match status" value="1"/>
</dbReference>
<keyword evidence="11" id="KW-1185">Reference proteome</keyword>
<dbReference type="GO" id="GO:0033819">
    <property type="term" value="F:lipoyl(octanoyl) transferase activity"/>
    <property type="evidence" value="ECO:0007669"/>
    <property type="project" value="UniProtKB-EC"/>
</dbReference>
<feature type="binding site" evidence="7">
    <location>
        <begin position="107"/>
        <end position="114"/>
    </location>
    <ligand>
        <name>substrate</name>
    </ligand>
</feature>
<feature type="binding site" evidence="7">
    <location>
        <begin position="175"/>
        <end position="177"/>
    </location>
    <ligand>
        <name>substrate</name>
    </ligand>
</feature>
<keyword evidence="3 5" id="KW-0808">Transferase</keyword>
<dbReference type="InterPro" id="IPR004143">
    <property type="entry name" value="BPL_LPL_catalytic"/>
</dbReference>
<comment type="catalytic activity">
    <reaction evidence="5">
        <text>octanoyl-[ACP] + L-lysyl-[protein] = N(6)-octanoyl-L-lysyl-[protein] + holo-[ACP] + H(+)</text>
        <dbReference type="Rhea" id="RHEA:17665"/>
        <dbReference type="Rhea" id="RHEA-COMP:9636"/>
        <dbReference type="Rhea" id="RHEA-COMP:9685"/>
        <dbReference type="Rhea" id="RHEA-COMP:9752"/>
        <dbReference type="Rhea" id="RHEA-COMP:9928"/>
        <dbReference type="ChEBI" id="CHEBI:15378"/>
        <dbReference type="ChEBI" id="CHEBI:29969"/>
        <dbReference type="ChEBI" id="CHEBI:64479"/>
        <dbReference type="ChEBI" id="CHEBI:78463"/>
        <dbReference type="ChEBI" id="CHEBI:78809"/>
        <dbReference type="EC" id="2.3.1.181"/>
    </reaction>
</comment>
<dbReference type="PANTHER" id="PTHR10993:SF7">
    <property type="entry name" value="LIPOYLTRANSFERASE 2, MITOCHONDRIAL-RELATED"/>
    <property type="match status" value="1"/>
</dbReference>
<dbReference type="Pfam" id="PF21948">
    <property type="entry name" value="LplA-B_cat"/>
    <property type="match status" value="1"/>
</dbReference>
<organism evidence="10 11">
    <name type="scientific">Phaeomoniella chlamydospora</name>
    <name type="common">Phaeoacremonium chlamydosporum</name>
    <dbReference type="NCBI Taxonomy" id="158046"/>
    <lineage>
        <taxon>Eukaryota</taxon>
        <taxon>Fungi</taxon>
        <taxon>Dikarya</taxon>
        <taxon>Ascomycota</taxon>
        <taxon>Pezizomycotina</taxon>
        <taxon>Eurotiomycetes</taxon>
        <taxon>Chaetothyriomycetidae</taxon>
        <taxon>Phaeomoniellales</taxon>
        <taxon>Phaeomoniellaceae</taxon>
        <taxon>Phaeomoniella</taxon>
    </lineage>
</organism>
<evidence type="ECO:0000256" key="1">
    <source>
        <dbReference type="ARBA" id="ARBA00004821"/>
    </source>
</evidence>
<dbReference type="AlphaFoldDB" id="A0A0G2GN03"/>
<keyword evidence="4 5" id="KW-0012">Acyltransferase</keyword>
<comment type="function">
    <text evidence="5">Catalyzes the transfer of endogenously produced octanoic acid from octanoyl-acyl-carrier-protein onto the lipoyl domains of lipoate-dependent enzymes. Lipoyl-ACP can also act as a substrate although octanoyl-ACP is likely to be the physiological substrate.</text>
</comment>
<evidence type="ECO:0000256" key="6">
    <source>
        <dbReference type="PIRSR" id="PIRSR016262-1"/>
    </source>
</evidence>
<dbReference type="CDD" id="cd16444">
    <property type="entry name" value="LipB"/>
    <property type="match status" value="1"/>
</dbReference>
<dbReference type="SUPFAM" id="SSF55681">
    <property type="entry name" value="Class II aaRS and biotin synthetases"/>
    <property type="match status" value="1"/>
</dbReference>
<feature type="site" description="Lowers pKa of active site Cys" evidence="8">
    <location>
        <position position="172"/>
    </location>
</feature>
<evidence type="ECO:0000256" key="8">
    <source>
        <dbReference type="PIRSR" id="PIRSR016262-3"/>
    </source>
</evidence>
<reference evidence="10 11" key="2">
    <citation type="submission" date="2015-05" db="EMBL/GenBank/DDBJ databases">
        <authorList>
            <person name="Morales-Cruz A."/>
            <person name="Amrine K.C."/>
            <person name="Cantu D."/>
        </authorList>
    </citation>
    <scope>NUCLEOTIDE SEQUENCE [LARGE SCALE GENOMIC DNA]</scope>
    <source>
        <strain evidence="10">UCRPC4</strain>
    </source>
</reference>
<evidence type="ECO:0000256" key="5">
    <source>
        <dbReference type="PIRNR" id="PIRNR016262"/>
    </source>
</evidence>
<dbReference type="Gene3D" id="3.30.930.10">
    <property type="entry name" value="Bira Bifunctional Protein, Domain 2"/>
    <property type="match status" value="1"/>
</dbReference>
<dbReference type="GO" id="GO:0009249">
    <property type="term" value="P:protein lipoylation"/>
    <property type="evidence" value="ECO:0007669"/>
    <property type="project" value="InterPro"/>
</dbReference>
<dbReference type="OrthoDB" id="19908at2759"/>
<dbReference type="PROSITE" id="PS01313">
    <property type="entry name" value="LIPB"/>
    <property type="match status" value="1"/>
</dbReference>
<dbReference type="Proteomes" id="UP000053317">
    <property type="component" value="Unassembled WGS sequence"/>
</dbReference>
<comment type="pathway">
    <text evidence="1 5">Protein modification; protein lipoylation via endogenous pathway; protein N(6)-(lipoyl)lysine from octanoyl-[acyl-carrier-protein]: step 1/2.</text>
</comment>
<protein>
    <recommendedName>
        <fullName evidence="5">Octanoyltransferase</fullName>
        <ecNumber evidence="5">2.3.1.181</ecNumber>
    </recommendedName>
</protein>
<accession>A0A0G2GN03</accession>
<dbReference type="InterPro" id="IPR020605">
    <property type="entry name" value="Octanoyltransferase_CS"/>
</dbReference>
<comment type="caution">
    <text evidence="10">The sequence shown here is derived from an EMBL/GenBank/DDBJ whole genome shotgun (WGS) entry which is preliminary data.</text>
</comment>
<sequence>MRLAHLSLTSCLTPYSRGLSIQSQLIQRHVDYKALTSRHALQFASTTENHLQNEGRIDSTPEPDPVLLTLQHTPTYTIGRRELGRIPLSQQNFLTENQRAVFHESPRGGQITFHGPGQIVIYPILSLRTHRLTPRCYIRLLENTVISTLSKFGVKGTSTENPGVWLEGGDKKIASVGVNVRRGVTGHGVAVNVEDRAGELKWGFGRIVACGLEGKEVTWLSEETKTRKDGIPETNNISVSDVENVFVREFAKGLGGVEEVYQIQEEDLMSS</sequence>
<dbReference type="GO" id="GO:0016874">
    <property type="term" value="F:ligase activity"/>
    <property type="evidence" value="ECO:0007669"/>
    <property type="project" value="UniProtKB-KW"/>
</dbReference>
<evidence type="ECO:0000259" key="9">
    <source>
        <dbReference type="PROSITE" id="PS51733"/>
    </source>
</evidence>